<dbReference type="InterPro" id="IPR016082">
    <property type="entry name" value="Ribosomal_uL30_ferredoxin-like"/>
</dbReference>
<sequence length="606" mass="68950">MTNSQNSPAYCVLVNDQRDGVLREIIDHLGLLESGGLGAQQKKIGSETLPCHTLHLDTKYYTCDVPLLSCPSFVRLKSICAAERRSNLAVFAVLFCVTRQQLTEDFLAMVSQYSASLEKAEVKALVLRDDQTDEATTSVNTNDEVLNKFALSRRIEIIKIGRKKTNVVDDDDEEEGLVGIPRIVEAIETVCWPNMKLKPNPVKQREHRTRLEKYINSEACADDTAVFDMFPHCADDFAPELASHGVNQMPPEKDKTANIEPTGSDYPDSEDEMAILEWFDKPISEDILNLSNIPPPQNKITNLQPARENDDDPLDINAYICKNMNELRLGNTQRPLMARVDVNEGITYDLLKAISSSCNNNKRGDTKKLPEVPETLLKRRKIRAAQRAAKAKNSLNTIKKAKAKKTEIFKRAEHYLVEYRQKQRQLIALKREAKKVGNYYVPDEPKLAFVVRIKGINKIHPRPRKVLQLLRLRQINNGVFVKLNKATIQMLRIADPYIAWGYPSQKIIRQLVYKRGYAKESGQRIPITDNAIVERNMGKSDVICVEDMIHQIWTVGPHFKQVTNFLWPFKLSNPVGGFKKKSNHFVEGGDYGNREDQINKLLEKMI</sequence>
<keyword evidence="11" id="KW-1185">Reference proteome</keyword>
<evidence type="ECO:0000256" key="1">
    <source>
        <dbReference type="ARBA" id="ARBA00007594"/>
    </source>
</evidence>
<dbReference type="GO" id="GO:0005840">
    <property type="term" value="C:ribosome"/>
    <property type="evidence" value="ECO:0007669"/>
    <property type="project" value="UniProtKB-KW"/>
</dbReference>
<evidence type="ECO:0000259" key="8">
    <source>
        <dbReference type="Pfam" id="PF00327"/>
    </source>
</evidence>
<dbReference type="Pfam" id="PF08079">
    <property type="entry name" value="Ribosomal_L30_N"/>
    <property type="match status" value="1"/>
</dbReference>
<keyword evidence="3" id="KW-0687">Ribonucleoprotein</keyword>
<dbReference type="PANTHER" id="PTHR11524">
    <property type="entry name" value="60S RIBOSOMAL PROTEIN L7"/>
    <property type="match status" value="1"/>
</dbReference>
<evidence type="ECO:0000259" key="9">
    <source>
        <dbReference type="Pfam" id="PF08079"/>
    </source>
</evidence>
<feature type="domain" description="Large ribosomal subunit protein uL30 N-terminal eukaryotes" evidence="9">
    <location>
        <begin position="372"/>
        <end position="443"/>
    </location>
</feature>
<dbReference type="InterPro" id="IPR036919">
    <property type="entry name" value="Ribo_uL30_ferredoxin-like_sf"/>
</dbReference>
<feature type="domain" description="Large ribosomal subunit protein uL30-like ferredoxin-like fold" evidence="8">
    <location>
        <begin position="448"/>
        <end position="498"/>
    </location>
</feature>
<dbReference type="InterPro" id="IPR035808">
    <property type="entry name" value="Ribosomal_uL30_euk_arc"/>
</dbReference>
<evidence type="ECO:0000256" key="4">
    <source>
        <dbReference type="ARBA" id="ARBA00040575"/>
    </source>
</evidence>
<evidence type="ECO:0000256" key="3">
    <source>
        <dbReference type="ARBA" id="ARBA00023274"/>
    </source>
</evidence>
<dbReference type="NCBIfam" id="TIGR01310">
    <property type="entry name" value="uL30_euk"/>
    <property type="match status" value="1"/>
</dbReference>
<dbReference type="FunFam" id="3.30.1390.20:FF:000003">
    <property type="entry name" value="60S ribosomal protein L7"/>
    <property type="match status" value="1"/>
</dbReference>
<organism evidence="10 11">
    <name type="scientific">Heterodera trifolii</name>
    <dbReference type="NCBI Taxonomy" id="157864"/>
    <lineage>
        <taxon>Eukaryota</taxon>
        <taxon>Metazoa</taxon>
        <taxon>Ecdysozoa</taxon>
        <taxon>Nematoda</taxon>
        <taxon>Chromadorea</taxon>
        <taxon>Rhabditida</taxon>
        <taxon>Tylenchina</taxon>
        <taxon>Tylenchomorpha</taxon>
        <taxon>Tylenchoidea</taxon>
        <taxon>Heteroderidae</taxon>
        <taxon>Heteroderinae</taxon>
        <taxon>Heterodera</taxon>
    </lineage>
</organism>
<dbReference type="SUPFAM" id="SSF55129">
    <property type="entry name" value="Ribosomal protein L30p/L7e"/>
    <property type="match status" value="1"/>
</dbReference>
<evidence type="ECO:0000256" key="6">
    <source>
        <dbReference type="ARBA" id="ARBA00055388"/>
    </source>
</evidence>
<dbReference type="InterPro" id="IPR005998">
    <property type="entry name" value="Ribosomal_uL30_euk"/>
</dbReference>
<dbReference type="GO" id="GO:1990904">
    <property type="term" value="C:ribonucleoprotein complex"/>
    <property type="evidence" value="ECO:0007669"/>
    <property type="project" value="UniProtKB-KW"/>
</dbReference>
<dbReference type="Proteomes" id="UP001620626">
    <property type="component" value="Unassembled WGS sequence"/>
</dbReference>
<proteinExistence type="inferred from homology"/>
<dbReference type="AlphaFoldDB" id="A0ABD2HVM4"/>
<dbReference type="PROSITE" id="PS00634">
    <property type="entry name" value="RIBOSOMAL_L30"/>
    <property type="match status" value="1"/>
</dbReference>
<dbReference type="InterPro" id="IPR018038">
    <property type="entry name" value="Ribosomal_uL30_CS"/>
</dbReference>
<dbReference type="CDD" id="cd01657">
    <property type="entry name" value="Ribosomal_L7_archeal_euk"/>
    <property type="match status" value="1"/>
</dbReference>
<gene>
    <name evidence="10" type="ORF">niasHT_032985</name>
</gene>
<reference evidence="10 11" key="1">
    <citation type="submission" date="2024-10" db="EMBL/GenBank/DDBJ databases">
        <authorList>
            <person name="Kim D."/>
        </authorList>
    </citation>
    <scope>NUCLEOTIDE SEQUENCE [LARGE SCALE GENOMIC DNA]</scope>
    <source>
        <strain evidence="10">BH-2024</strain>
    </source>
</reference>
<protein>
    <recommendedName>
        <fullName evidence="4">Large ribosomal subunit protein uL30</fullName>
    </recommendedName>
    <alternativeName>
        <fullName evidence="5">60S ribosomal protein L7</fullName>
    </alternativeName>
</protein>
<comment type="caution">
    <text evidence="10">The sequence shown here is derived from an EMBL/GenBank/DDBJ whole genome shotgun (WGS) entry which is preliminary data.</text>
</comment>
<evidence type="ECO:0000313" key="11">
    <source>
        <dbReference type="Proteomes" id="UP001620626"/>
    </source>
</evidence>
<name>A0ABD2HVM4_9BILA</name>
<evidence type="ECO:0000313" key="10">
    <source>
        <dbReference type="EMBL" id="KAL3068860.1"/>
    </source>
</evidence>
<comment type="function">
    <text evidence="6">Binds to G-rich structures in 28S rRNA and in mRNAs. Plays a regulatory role in the translation apparatus; inhibits cell-free translation of mRNAs.</text>
</comment>
<evidence type="ECO:0000256" key="7">
    <source>
        <dbReference type="SAM" id="MobiDB-lite"/>
    </source>
</evidence>
<dbReference type="EMBL" id="JBICBT010001404">
    <property type="protein sequence ID" value="KAL3068860.1"/>
    <property type="molecule type" value="Genomic_DNA"/>
</dbReference>
<evidence type="ECO:0000256" key="2">
    <source>
        <dbReference type="ARBA" id="ARBA00022980"/>
    </source>
</evidence>
<dbReference type="InterPro" id="IPR039699">
    <property type="entry name" value="Ribosomal_uL30"/>
</dbReference>
<keyword evidence="2" id="KW-0689">Ribosomal protein</keyword>
<feature type="region of interest" description="Disordered" evidence="7">
    <location>
        <begin position="244"/>
        <end position="267"/>
    </location>
</feature>
<accession>A0ABD2HVM4</accession>
<comment type="similarity">
    <text evidence="1">Belongs to the universal ribosomal protein uL30 family.</text>
</comment>
<dbReference type="PANTHER" id="PTHR11524:SF16">
    <property type="entry name" value="LARGE RIBOSOMAL SUBUNIT PROTEIN UL30"/>
    <property type="match status" value="1"/>
</dbReference>
<dbReference type="FunFam" id="3.30.1390.20:FF:000002">
    <property type="entry name" value="60S ribosomal protein L7"/>
    <property type="match status" value="1"/>
</dbReference>
<dbReference type="Pfam" id="PF00327">
    <property type="entry name" value="Ribosomal_L30"/>
    <property type="match status" value="1"/>
</dbReference>
<evidence type="ECO:0000256" key="5">
    <source>
        <dbReference type="ARBA" id="ARBA00041271"/>
    </source>
</evidence>
<dbReference type="InterPro" id="IPR012988">
    <property type="entry name" value="Ribosomal_uL30_N_euk"/>
</dbReference>
<dbReference type="Gene3D" id="3.40.50.11960">
    <property type="match status" value="1"/>
</dbReference>
<dbReference type="Gene3D" id="3.30.1390.20">
    <property type="entry name" value="Ribosomal protein L30, ferredoxin-like fold domain"/>
    <property type="match status" value="1"/>
</dbReference>